<dbReference type="SUPFAM" id="SSF52540">
    <property type="entry name" value="P-loop containing nucleoside triphosphate hydrolases"/>
    <property type="match status" value="1"/>
</dbReference>
<dbReference type="InterPro" id="IPR003203">
    <property type="entry name" value="CobU/CobP"/>
</dbReference>
<evidence type="ECO:0000256" key="3">
    <source>
        <dbReference type="ARBA" id="ARBA00001522"/>
    </source>
</evidence>
<evidence type="ECO:0000256" key="17">
    <source>
        <dbReference type="ARBA" id="ARBA00030571"/>
    </source>
</evidence>
<dbReference type="InterPro" id="IPR027417">
    <property type="entry name" value="P-loop_NTPase"/>
</dbReference>
<dbReference type="EC" id="2.7.7.62" evidence="9"/>
<evidence type="ECO:0000256" key="9">
    <source>
        <dbReference type="ARBA" id="ARBA00012523"/>
    </source>
</evidence>
<comment type="catalytic activity">
    <reaction evidence="1">
        <text>adenosylcob(III)inamide + ATP = adenosylcob(III)inamide phosphate + ADP + H(+)</text>
        <dbReference type="Rhea" id="RHEA:15769"/>
        <dbReference type="ChEBI" id="CHEBI:2480"/>
        <dbReference type="ChEBI" id="CHEBI:15378"/>
        <dbReference type="ChEBI" id="CHEBI:30616"/>
        <dbReference type="ChEBI" id="CHEBI:58502"/>
        <dbReference type="ChEBI" id="CHEBI:456216"/>
        <dbReference type="EC" id="2.7.1.156"/>
    </reaction>
</comment>
<evidence type="ECO:0000256" key="10">
    <source>
        <dbReference type="ARBA" id="ARBA00022573"/>
    </source>
</evidence>
<keyword evidence="14" id="KW-0067">ATP-binding</keyword>
<feature type="active site" description="GMP-histidine intermediate" evidence="18">
    <location>
        <position position="52"/>
    </location>
</feature>
<comment type="caution">
    <text evidence="20">The sequence shown here is derived from an EMBL/GenBank/DDBJ whole genome shotgun (WGS) entry which is preliminary data.</text>
</comment>
<dbReference type="NCBIfam" id="NF004469">
    <property type="entry name" value="PRK05800.1"/>
    <property type="match status" value="1"/>
</dbReference>
<dbReference type="PATRIC" id="fig|1423739.3.peg.2043"/>
<dbReference type="GO" id="GO:0005525">
    <property type="term" value="F:GTP binding"/>
    <property type="evidence" value="ECO:0007669"/>
    <property type="project" value="UniProtKB-KW"/>
</dbReference>
<evidence type="ECO:0000256" key="15">
    <source>
        <dbReference type="ARBA" id="ARBA00023134"/>
    </source>
</evidence>
<evidence type="ECO:0000256" key="7">
    <source>
        <dbReference type="ARBA" id="ARBA00007490"/>
    </source>
</evidence>
<gene>
    <name evidence="20" type="ORF">FC85_GL001959</name>
</gene>
<dbReference type="GO" id="GO:0005524">
    <property type="term" value="F:ATP binding"/>
    <property type="evidence" value="ECO:0007669"/>
    <property type="project" value="UniProtKB-KW"/>
</dbReference>
<feature type="binding site" evidence="19">
    <location>
        <begin position="10"/>
        <end position="17"/>
    </location>
    <ligand>
        <name>GTP</name>
        <dbReference type="ChEBI" id="CHEBI:37565"/>
    </ligand>
</feature>
<dbReference type="PIRSF" id="PIRSF006135">
    <property type="entry name" value="CobU"/>
    <property type="match status" value="1"/>
</dbReference>
<feature type="binding site" evidence="19">
    <location>
        <begin position="34"/>
        <end position="36"/>
    </location>
    <ligand>
        <name>GTP</name>
        <dbReference type="ChEBI" id="CHEBI:37565"/>
    </ligand>
</feature>
<protein>
    <recommendedName>
        <fullName evidence="16">Adenosylcobinamide kinase</fullName>
        <ecNumber evidence="8">2.7.1.156</ecNumber>
        <ecNumber evidence="9">2.7.7.62</ecNumber>
    </recommendedName>
    <alternativeName>
        <fullName evidence="17">Adenosylcobinamide-phosphate guanylyltransferase</fullName>
    </alternativeName>
</protein>
<comment type="catalytic activity">
    <reaction evidence="2">
        <text>adenosylcob(III)inamide phosphate + GTP + H(+) = adenosylcob(III)inamide-GDP + diphosphate</text>
        <dbReference type="Rhea" id="RHEA:22712"/>
        <dbReference type="ChEBI" id="CHEBI:15378"/>
        <dbReference type="ChEBI" id="CHEBI:33019"/>
        <dbReference type="ChEBI" id="CHEBI:37565"/>
        <dbReference type="ChEBI" id="CHEBI:58502"/>
        <dbReference type="ChEBI" id="CHEBI:60487"/>
        <dbReference type="EC" id="2.7.7.62"/>
    </reaction>
</comment>
<feature type="binding site" evidence="19">
    <location>
        <position position="84"/>
    </location>
    <ligand>
        <name>GTP</name>
        <dbReference type="ChEBI" id="CHEBI:37565"/>
    </ligand>
</feature>
<evidence type="ECO:0000256" key="11">
    <source>
        <dbReference type="ARBA" id="ARBA00022679"/>
    </source>
</evidence>
<keyword evidence="10" id="KW-0169">Cobalamin biosynthesis</keyword>
<evidence type="ECO:0000256" key="19">
    <source>
        <dbReference type="PIRSR" id="PIRSR006135-2"/>
    </source>
</evidence>
<dbReference type="GO" id="GO:0043752">
    <property type="term" value="F:adenosylcobinamide kinase activity"/>
    <property type="evidence" value="ECO:0007669"/>
    <property type="project" value="UniProtKB-EC"/>
</dbReference>
<evidence type="ECO:0000256" key="4">
    <source>
        <dbReference type="ARBA" id="ARBA00003889"/>
    </source>
</evidence>
<evidence type="ECO:0000313" key="20">
    <source>
        <dbReference type="EMBL" id="KRL62451.1"/>
    </source>
</evidence>
<dbReference type="PANTHER" id="PTHR34848:SF1">
    <property type="entry name" value="BIFUNCTIONAL ADENOSYLCOBALAMIN BIOSYNTHESIS PROTEIN COBU"/>
    <property type="match status" value="1"/>
</dbReference>
<reference evidence="20 21" key="1">
    <citation type="journal article" date="2015" name="Genome Announc.">
        <title>Expanding the biotechnology potential of lactobacilli through comparative genomics of 213 strains and associated genera.</title>
        <authorList>
            <person name="Sun Z."/>
            <person name="Harris H.M."/>
            <person name="McCann A."/>
            <person name="Guo C."/>
            <person name="Argimon S."/>
            <person name="Zhang W."/>
            <person name="Yang X."/>
            <person name="Jeffery I.B."/>
            <person name="Cooney J.C."/>
            <person name="Kagawa T.F."/>
            <person name="Liu W."/>
            <person name="Song Y."/>
            <person name="Salvetti E."/>
            <person name="Wrobel A."/>
            <person name="Rasinkangas P."/>
            <person name="Parkhill J."/>
            <person name="Rea M.C."/>
            <person name="O'Sullivan O."/>
            <person name="Ritari J."/>
            <person name="Douillard F.P."/>
            <person name="Paul Ross R."/>
            <person name="Yang R."/>
            <person name="Briner A.E."/>
            <person name="Felis G.E."/>
            <person name="de Vos W.M."/>
            <person name="Barrangou R."/>
            <person name="Klaenhammer T.R."/>
            <person name="Caufield P.W."/>
            <person name="Cui Y."/>
            <person name="Zhang H."/>
            <person name="O'Toole P.W."/>
        </authorList>
    </citation>
    <scope>NUCLEOTIDE SEQUENCE [LARGE SCALE GENOMIC DNA]</scope>
    <source>
        <strain evidence="20 21">DSM 14421</strain>
    </source>
</reference>
<accession>A0A0R1S806</accession>
<comment type="catalytic activity">
    <reaction evidence="3">
        <text>adenosylcob(III)inamide + GTP = adenosylcob(III)inamide phosphate + GDP + H(+)</text>
        <dbReference type="Rhea" id="RHEA:15765"/>
        <dbReference type="ChEBI" id="CHEBI:2480"/>
        <dbReference type="ChEBI" id="CHEBI:15378"/>
        <dbReference type="ChEBI" id="CHEBI:37565"/>
        <dbReference type="ChEBI" id="CHEBI:58189"/>
        <dbReference type="ChEBI" id="CHEBI:58502"/>
        <dbReference type="EC" id="2.7.1.156"/>
    </reaction>
</comment>
<proteinExistence type="inferred from homology"/>
<dbReference type="PANTHER" id="PTHR34848">
    <property type="match status" value="1"/>
</dbReference>
<evidence type="ECO:0000256" key="12">
    <source>
        <dbReference type="ARBA" id="ARBA00022741"/>
    </source>
</evidence>
<keyword evidence="13 20" id="KW-0418">Kinase</keyword>
<dbReference type="AlphaFoldDB" id="A0A0R1S806"/>
<dbReference type="Pfam" id="PF02283">
    <property type="entry name" value="CobU"/>
    <property type="match status" value="1"/>
</dbReference>
<evidence type="ECO:0000256" key="18">
    <source>
        <dbReference type="PIRSR" id="PIRSR006135-1"/>
    </source>
</evidence>
<dbReference type="CDD" id="cd00544">
    <property type="entry name" value="CobU"/>
    <property type="match status" value="1"/>
</dbReference>
<keyword evidence="15 19" id="KW-0342">GTP-binding</keyword>
<dbReference type="Gene3D" id="3.40.50.300">
    <property type="entry name" value="P-loop containing nucleotide triphosphate hydrolases"/>
    <property type="match status" value="1"/>
</dbReference>
<evidence type="ECO:0000256" key="13">
    <source>
        <dbReference type="ARBA" id="ARBA00022777"/>
    </source>
</evidence>
<dbReference type="EMBL" id="AZEY01000108">
    <property type="protein sequence ID" value="KRL62451.1"/>
    <property type="molecule type" value="Genomic_DNA"/>
</dbReference>
<evidence type="ECO:0000256" key="1">
    <source>
        <dbReference type="ARBA" id="ARBA00000312"/>
    </source>
</evidence>
<evidence type="ECO:0000256" key="14">
    <source>
        <dbReference type="ARBA" id="ARBA00022840"/>
    </source>
</evidence>
<evidence type="ECO:0000256" key="6">
    <source>
        <dbReference type="ARBA" id="ARBA00005159"/>
    </source>
</evidence>
<sequence>MTAKIMLVTGGAKSGKSVFAEQQLANDQRICYIATGVMTAPDQEMQLRIKHHQARRPATWTTEERYENLAQFVVDHRFDGYLLDDATMVVTNLFYEMMRTLAVNDAGSIDEAVEKLDKNAIDQVQNEIFSEWQALLTAVKETDQRMVIVTNETGLGIVPANKQTRILRDIYGQVNQLIAKAANKVYLVVSGIPVKIK</sequence>
<organism evidence="20 21">
    <name type="scientific">Lentilactobacillus diolivorans DSM 14421</name>
    <dbReference type="NCBI Taxonomy" id="1423739"/>
    <lineage>
        <taxon>Bacteria</taxon>
        <taxon>Bacillati</taxon>
        <taxon>Bacillota</taxon>
        <taxon>Bacilli</taxon>
        <taxon>Lactobacillales</taxon>
        <taxon>Lactobacillaceae</taxon>
        <taxon>Lentilactobacillus</taxon>
    </lineage>
</organism>
<comment type="function">
    <text evidence="4">Catalyzes ATP-dependent phosphorylation of adenosylcobinamide and addition of GMP to adenosylcobinamide phosphate.</text>
</comment>
<evidence type="ECO:0000256" key="2">
    <source>
        <dbReference type="ARBA" id="ARBA00000711"/>
    </source>
</evidence>
<dbReference type="RefSeq" id="WP_057866243.1">
    <property type="nucleotide sequence ID" value="NZ_AZEY01000108.1"/>
</dbReference>
<dbReference type="STRING" id="1423739.FC85_GL001959"/>
<dbReference type="GO" id="GO:0008820">
    <property type="term" value="F:cobinamide phosphate guanylyltransferase activity"/>
    <property type="evidence" value="ECO:0007669"/>
    <property type="project" value="UniProtKB-EC"/>
</dbReference>
<dbReference type="EC" id="2.7.1.156" evidence="8"/>
<comment type="pathway">
    <text evidence="6">Cofactor biosynthesis; adenosylcobalamin biosynthesis; adenosylcobalamin from cob(II)yrinate a,c-diamide: step 5/7.</text>
</comment>
<dbReference type="Proteomes" id="UP000052013">
    <property type="component" value="Unassembled WGS sequence"/>
</dbReference>
<evidence type="ECO:0000256" key="16">
    <source>
        <dbReference type="ARBA" id="ARBA00029570"/>
    </source>
</evidence>
<feature type="binding site" evidence="19">
    <location>
        <position position="64"/>
    </location>
    <ligand>
        <name>GTP</name>
        <dbReference type="ChEBI" id="CHEBI:37565"/>
    </ligand>
</feature>
<comment type="similarity">
    <text evidence="7">Belongs to the CobU/CobP family.</text>
</comment>
<evidence type="ECO:0000313" key="21">
    <source>
        <dbReference type="Proteomes" id="UP000052013"/>
    </source>
</evidence>
<dbReference type="GO" id="GO:0009236">
    <property type="term" value="P:cobalamin biosynthetic process"/>
    <property type="evidence" value="ECO:0007669"/>
    <property type="project" value="UniProtKB-UniPathway"/>
</dbReference>
<dbReference type="UniPathway" id="UPA00148">
    <property type="reaction ID" value="UER00236"/>
</dbReference>
<keyword evidence="11" id="KW-0808">Transferase</keyword>
<evidence type="ECO:0000256" key="8">
    <source>
        <dbReference type="ARBA" id="ARBA00012016"/>
    </source>
</evidence>
<evidence type="ECO:0000256" key="5">
    <source>
        <dbReference type="ARBA" id="ARBA00004692"/>
    </source>
</evidence>
<comment type="pathway">
    <text evidence="5">Cofactor biosynthesis; adenosylcobalamin biosynthesis; adenosylcobalamin from cob(II)yrinate a,c-diamide: step 6/7.</text>
</comment>
<name>A0A0R1S806_9LACO</name>
<keyword evidence="12 19" id="KW-0547">Nucleotide-binding</keyword>